<dbReference type="PROSITE" id="PS50011">
    <property type="entry name" value="PROTEIN_KINASE_DOM"/>
    <property type="match status" value="1"/>
</dbReference>
<dbReference type="AlphaFoldDB" id="A0A1R2CMS6"/>
<dbReference type="EMBL" id="MPUH01000106">
    <property type="protein sequence ID" value="OMJ90275.1"/>
    <property type="molecule type" value="Genomic_DNA"/>
</dbReference>
<evidence type="ECO:0000256" key="7">
    <source>
        <dbReference type="SAM" id="Coils"/>
    </source>
</evidence>
<gene>
    <name evidence="9" type="ORF">SteCoe_7387</name>
</gene>
<dbReference type="InterPro" id="IPR000719">
    <property type="entry name" value="Prot_kinase_dom"/>
</dbReference>
<keyword evidence="10" id="KW-1185">Reference proteome</keyword>
<dbReference type="PANTHER" id="PTHR43671">
    <property type="entry name" value="SERINE/THREONINE-PROTEIN KINASE NEK"/>
    <property type="match status" value="1"/>
</dbReference>
<dbReference type="InterPro" id="IPR050660">
    <property type="entry name" value="NEK_Ser/Thr_kinase"/>
</dbReference>
<evidence type="ECO:0000313" key="10">
    <source>
        <dbReference type="Proteomes" id="UP000187209"/>
    </source>
</evidence>
<dbReference type="InterPro" id="IPR017441">
    <property type="entry name" value="Protein_kinase_ATP_BS"/>
</dbReference>
<dbReference type="InterPro" id="IPR008266">
    <property type="entry name" value="Tyr_kinase_AS"/>
</dbReference>
<keyword evidence="3 6" id="KW-0547">Nucleotide-binding</keyword>
<keyword evidence="2" id="KW-0808">Transferase</keyword>
<dbReference type="Pfam" id="PF00069">
    <property type="entry name" value="Pkinase"/>
    <property type="match status" value="1"/>
</dbReference>
<dbReference type="Gene3D" id="1.10.510.10">
    <property type="entry name" value="Transferase(Phosphotransferase) domain 1"/>
    <property type="match status" value="1"/>
</dbReference>
<comment type="caution">
    <text evidence="9">The sequence shown here is derived from an EMBL/GenBank/DDBJ whole genome shotgun (WGS) entry which is preliminary data.</text>
</comment>
<keyword evidence="5 6" id="KW-0067">ATP-binding</keyword>
<proteinExistence type="inferred from homology"/>
<dbReference type="GO" id="GO:0005524">
    <property type="term" value="F:ATP binding"/>
    <property type="evidence" value="ECO:0007669"/>
    <property type="project" value="UniProtKB-UniRule"/>
</dbReference>
<reference evidence="9 10" key="1">
    <citation type="submission" date="2016-11" db="EMBL/GenBank/DDBJ databases">
        <title>The macronuclear genome of Stentor coeruleus: a giant cell with tiny introns.</title>
        <authorList>
            <person name="Slabodnick M."/>
            <person name="Ruby J.G."/>
            <person name="Reiff S.B."/>
            <person name="Swart E.C."/>
            <person name="Gosai S."/>
            <person name="Prabakaran S."/>
            <person name="Witkowska E."/>
            <person name="Larue G.E."/>
            <person name="Fisher S."/>
            <person name="Freeman R.M."/>
            <person name="Gunawardena J."/>
            <person name="Chu W."/>
            <person name="Stover N.A."/>
            <person name="Gregory B.D."/>
            <person name="Nowacki M."/>
            <person name="Derisi J."/>
            <person name="Roy S.W."/>
            <person name="Marshall W.F."/>
            <person name="Sood P."/>
        </authorList>
    </citation>
    <scope>NUCLEOTIDE SEQUENCE [LARGE SCALE GENOMIC DNA]</scope>
    <source>
        <strain evidence="9">WM001</strain>
    </source>
</reference>
<name>A0A1R2CMS6_9CILI</name>
<feature type="coiled-coil region" evidence="7">
    <location>
        <begin position="453"/>
        <end position="480"/>
    </location>
</feature>
<dbReference type="OrthoDB" id="248923at2759"/>
<evidence type="ECO:0000256" key="3">
    <source>
        <dbReference type="ARBA" id="ARBA00022741"/>
    </source>
</evidence>
<dbReference type="Proteomes" id="UP000187209">
    <property type="component" value="Unassembled WGS sequence"/>
</dbReference>
<dbReference type="SUPFAM" id="SSF56112">
    <property type="entry name" value="Protein kinase-like (PK-like)"/>
    <property type="match status" value="1"/>
</dbReference>
<feature type="binding site" evidence="6">
    <location>
        <position position="456"/>
    </location>
    <ligand>
        <name>ATP</name>
        <dbReference type="ChEBI" id="CHEBI:30616"/>
    </ligand>
</feature>
<dbReference type="GO" id="GO:0004674">
    <property type="term" value="F:protein serine/threonine kinase activity"/>
    <property type="evidence" value="ECO:0007669"/>
    <property type="project" value="TreeGrafter"/>
</dbReference>
<dbReference type="Gene3D" id="1.25.10.10">
    <property type="entry name" value="Leucine-rich Repeat Variant"/>
    <property type="match status" value="1"/>
</dbReference>
<keyword evidence="4" id="KW-0418">Kinase</keyword>
<comment type="similarity">
    <text evidence="1">Belongs to the protein kinase superfamily. NEK Ser/Thr protein kinase family. NIMA subfamily.</text>
</comment>
<evidence type="ECO:0000256" key="1">
    <source>
        <dbReference type="ARBA" id="ARBA00010886"/>
    </source>
</evidence>
<evidence type="ECO:0000256" key="5">
    <source>
        <dbReference type="ARBA" id="ARBA00022840"/>
    </source>
</evidence>
<keyword evidence="7" id="KW-0175">Coiled coil</keyword>
<dbReference type="InterPro" id="IPR011009">
    <property type="entry name" value="Kinase-like_dom_sf"/>
</dbReference>
<organism evidence="9 10">
    <name type="scientific">Stentor coeruleus</name>
    <dbReference type="NCBI Taxonomy" id="5963"/>
    <lineage>
        <taxon>Eukaryota</taxon>
        <taxon>Sar</taxon>
        <taxon>Alveolata</taxon>
        <taxon>Ciliophora</taxon>
        <taxon>Postciliodesmatophora</taxon>
        <taxon>Heterotrichea</taxon>
        <taxon>Heterotrichida</taxon>
        <taxon>Stentoridae</taxon>
        <taxon>Stentor</taxon>
    </lineage>
</organism>
<dbReference type="PROSITE" id="PS00107">
    <property type="entry name" value="PROTEIN_KINASE_ATP"/>
    <property type="match status" value="1"/>
</dbReference>
<evidence type="ECO:0000256" key="4">
    <source>
        <dbReference type="ARBA" id="ARBA00022777"/>
    </source>
</evidence>
<dbReference type="PANTHER" id="PTHR43671:SF92">
    <property type="entry name" value="SERINE_THREONINE-PROTEIN KINASE NEK10"/>
    <property type="match status" value="1"/>
</dbReference>
<dbReference type="GO" id="GO:1902749">
    <property type="term" value="P:regulation of cell cycle G2/M phase transition"/>
    <property type="evidence" value="ECO:0007669"/>
    <property type="project" value="TreeGrafter"/>
</dbReference>
<evidence type="ECO:0000259" key="8">
    <source>
        <dbReference type="PROSITE" id="PS50011"/>
    </source>
</evidence>
<evidence type="ECO:0000256" key="6">
    <source>
        <dbReference type="PROSITE-ProRule" id="PRU10141"/>
    </source>
</evidence>
<dbReference type="SUPFAM" id="SSF48371">
    <property type="entry name" value="ARM repeat"/>
    <property type="match status" value="1"/>
</dbReference>
<dbReference type="InterPro" id="IPR016024">
    <property type="entry name" value="ARM-type_fold"/>
</dbReference>
<dbReference type="InterPro" id="IPR011989">
    <property type="entry name" value="ARM-like"/>
</dbReference>
<feature type="domain" description="Protein kinase" evidence="8">
    <location>
        <begin position="429"/>
        <end position="696"/>
    </location>
</feature>
<dbReference type="PROSITE" id="PS00109">
    <property type="entry name" value="PROTEIN_KINASE_TYR"/>
    <property type="match status" value="1"/>
</dbReference>
<evidence type="ECO:0000313" key="9">
    <source>
        <dbReference type="EMBL" id="OMJ90275.1"/>
    </source>
</evidence>
<protein>
    <recommendedName>
        <fullName evidence="8">Protein kinase domain-containing protein</fullName>
    </recommendedName>
</protein>
<evidence type="ECO:0000256" key="2">
    <source>
        <dbReference type="ARBA" id="ARBA00022679"/>
    </source>
</evidence>
<sequence>MKDKLLDSLLESLEENPSMSEKDLLDTFISTQNSKYNFPVSYSELIEKLFNFRLAYDQFTLSSDFYSYILKIFQTLRILTREQGIIKGITNSNGIEIMGKLLKSYSNQHFQDFTAKYLSEILVELSTIIRRLSENENIFISMMNAQIPEVLSYMLGSSHAIVTRASLEALIAMSKDENIRDQLQTTCIIELLLRIINEYDGEFVQLAANLLNIMCYKEDMSRSVRIQRGNVILVNQLKNSKDLSTTLYISRVILTLCMETDNIKEFRNLGLVGLMTKSIENSQNPLEVINALKILIEMTLDDETSVFIRVHASYSITSLILHYHPSQYPEDLSEDIKPGLYEIQLNALQCVRFIYSVERNRKYFRKVFPPQVFASFIDIGNYIKEIAEYQPTLKLINSLGQNEVEGIKEGFIILKESPETLATREIAEYTVGEILGKGAFGTVYEATKGHNRYALKEILLQELEQDLEDENIENVIEMMNKEVAIYKNLDHPNIIKYYTSFVESGALYIVMELIEGQTLADFISSLKEKNQRLVEGKIWRLVIEICAGLRYLHVEKKVVHRDFTPMNLMITKDNHVKIADFGLAKQRGTQSSSSMKTFVGTIQYSCPEIVRNQPYTEKADIWSLGVILYELATLNAPFTGENPLAIARKIVEEDYVPLSQKEFSPLFVKVVRECMTVLPEKRPDILYVCQMIGPLLIQQIDEYRKNEDIISKSIKKNAPAPVKVQVKTGNVKKISDPTQPIFQELHKLVYLTQLPPGIKKDSRRSMVESFKHWLFSDPKNSENLKFELAKLNNCNKEDVPIMHKDRVTYETLNFAIEELLIEQGYYEKRDT</sequence>
<accession>A0A1R2CMS6</accession>